<evidence type="ECO:0000256" key="2">
    <source>
        <dbReference type="ARBA" id="ARBA00038209"/>
    </source>
</evidence>
<dbReference type="NCBIfam" id="TIGR00236">
    <property type="entry name" value="wecB"/>
    <property type="match status" value="1"/>
</dbReference>
<evidence type="ECO:0000259" key="5">
    <source>
        <dbReference type="Pfam" id="PF02350"/>
    </source>
</evidence>
<dbReference type="PANTHER" id="PTHR43174:SF2">
    <property type="entry name" value="UDP-N-ACETYLGLUCOSAMINE 2-EPIMERASE"/>
    <property type="match status" value="1"/>
</dbReference>
<protein>
    <recommendedName>
        <fullName evidence="3">UDP-N-acetylglucosamine 2-epimerase (non-hydrolyzing)</fullName>
        <ecNumber evidence="3">5.1.3.14</ecNumber>
    </recommendedName>
</protein>
<dbReference type="AlphaFoldDB" id="A0A518AUV9"/>
<proteinExistence type="inferred from homology"/>
<name>A0A518AUV9_9BACT</name>
<dbReference type="EMBL" id="CP036278">
    <property type="protein sequence ID" value="QDU58500.1"/>
    <property type="molecule type" value="Genomic_DNA"/>
</dbReference>
<keyword evidence="7" id="KW-1185">Reference proteome</keyword>
<dbReference type="KEGG" id="amuc:Pan181_47370"/>
<dbReference type="PANTHER" id="PTHR43174">
    <property type="entry name" value="UDP-N-ACETYLGLUCOSAMINE 2-EPIMERASE"/>
    <property type="match status" value="1"/>
</dbReference>
<dbReference type="InterPro" id="IPR003331">
    <property type="entry name" value="UDP_GlcNAc_Epimerase_2_dom"/>
</dbReference>
<organism evidence="6 7">
    <name type="scientific">Aeoliella mucimassa</name>
    <dbReference type="NCBI Taxonomy" id="2527972"/>
    <lineage>
        <taxon>Bacteria</taxon>
        <taxon>Pseudomonadati</taxon>
        <taxon>Planctomycetota</taxon>
        <taxon>Planctomycetia</taxon>
        <taxon>Pirellulales</taxon>
        <taxon>Lacipirellulaceae</taxon>
        <taxon>Aeoliella</taxon>
    </lineage>
</organism>
<dbReference type="InterPro" id="IPR029767">
    <property type="entry name" value="WecB-like"/>
</dbReference>
<feature type="domain" description="UDP-N-acetylglucosamine 2-epimerase" evidence="5">
    <location>
        <begin position="21"/>
        <end position="372"/>
    </location>
</feature>
<reference evidence="6 7" key="1">
    <citation type="submission" date="2019-02" db="EMBL/GenBank/DDBJ databases">
        <title>Deep-cultivation of Planctomycetes and their phenomic and genomic characterization uncovers novel biology.</title>
        <authorList>
            <person name="Wiegand S."/>
            <person name="Jogler M."/>
            <person name="Boedeker C."/>
            <person name="Pinto D."/>
            <person name="Vollmers J."/>
            <person name="Rivas-Marin E."/>
            <person name="Kohn T."/>
            <person name="Peeters S.H."/>
            <person name="Heuer A."/>
            <person name="Rast P."/>
            <person name="Oberbeckmann S."/>
            <person name="Bunk B."/>
            <person name="Jeske O."/>
            <person name="Meyerdierks A."/>
            <person name="Storesund J.E."/>
            <person name="Kallscheuer N."/>
            <person name="Luecker S."/>
            <person name="Lage O.M."/>
            <person name="Pohl T."/>
            <person name="Merkel B.J."/>
            <person name="Hornburger P."/>
            <person name="Mueller R.-W."/>
            <person name="Bruemmer F."/>
            <person name="Labrenz M."/>
            <person name="Spormann A.M."/>
            <person name="Op den Camp H."/>
            <person name="Overmann J."/>
            <person name="Amann R."/>
            <person name="Jetten M.S.M."/>
            <person name="Mascher T."/>
            <person name="Medema M.H."/>
            <person name="Devos D.P."/>
            <person name="Kaster A.-K."/>
            <person name="Ovreas L."/>
            <person name="Rohde M."/>
            <person name="Galperin M.Y."/>
            <person name="Jogler C."/>
        </authorList>
    </citation>
    <scope>NUCLEOTIDE SEQUENCE [LARGE SCALE GENOMIC DNA]</scope>
    <source>
        <strain evidence="6 7">Pan181</strain>
    </source>
</reference>
<dbReference type="Pfam" id="PF02350">
    <property type="entry name" value="Epimerase_2"/>
    <property type="match status" value="1"/>
</dbReference>
<dbReference type="Gene3D" id="3.40.50.2000">
    <property type="entry name" value="Glycogen Phosphorylase B"/>
    <property type="match status" value="2"/>
</dbReference>
<dbReference type="CDD" id="cd03786">
    <property type="entry name" value="GTB_UDP-GlcNAc_2-Epimerase"/>
    <property type="match status" value="1"/>
</dbReference>
<evidence type="ECO:0000256" key="4">
    <source>
        <dbReference type="RuleBase" id="RU003513"/>
    </source>
</evidence>
<dbReference type="RefSeq" id="WP_145250572.1">
    <property type="nucleotide sequence ID" value="NZ_CP036278.1"/>
</dbReference>
<evidence type="ECO:0000313" key="6">
    <source>
        <dbReference type="EMBL" id="QDU58500.1"/>
    </source>
</evidence>
<accession>A0A518AUV9</accession>
<dbReference type="SUPFAM" id="SSF53756">
    <property type="entry name" value="UDP-Glycosyltransferase/glycogen phosphorylase"/>
    <property type="match status" value="1"/>
</dbReference>
<sequence length="380" mass="41772">MRVAVVMGTRPEAIKMAPVIQALEKQPGLEPWVVHTGQHRELIDQVIDLFELRVDRRLDVMQPGQTLASLTSRLVERFDEVLVADRPDLVLVQGDTTSVLSCALASFYRGIPVGHVEAGLRTGNMAAPFPEEANRRLTTPLASLHFAPTTTAQQHLLDEHVPQEQIHVTGNTVIDALAWEIDRQQQPSTAAALQQQLTELVGPDYGSKRYVLVTGHRRENFGDGFAQICQALKSLADQFADHLFVYPVHLNPNVKQIVHQQLGETPNIRLIPPQPYREFVALLAGCHVVLTDSGGVQEEAPSLGKPVLVMRETTERPEGVVAGTVKLVGAKAEVIVEQVSTLLSDSQAYRAMAEVANPYGDGHAAQRIVEAILEKYGREQ</sequence>
<dbReference type="Proteomes" id="UP000315750">
    <property type="component" value="Chromosome"/>
</dbReference>
<dbReference type="GO" id="GO:0008761">
    <property type="term" value="F:UDP-N-acetylglucosamine 2-epimerase activity"/>
    <property type="evidence" value="ECO:0007669"/>
    <property type="project" value="UniProtKB-EC"/>
</dbReference>
<dbReference type="OrthoDB" id="9803238at2"/>
<comment type="similarity">
    <text evidence="2 4">Belongs to the UDP-N-acetylglucosamine 2-epimerase family.</text>
</comment>
<evidence type="ECO:0000313" key="7">
    <source>
        <dbReference type="Proteomes" id="UP000315750"/>
    </source>
</evidence>
<keyword evidence="1 4" id="KW-0413">Isomerase</keyword>
<evidence type="ECO:0000256" key="1">
    <source>
        <dbReference type="ARBA" id="ARBA00023235"/>
    </source>
</evidence>
<dbReference type="EC" id="5.1.3.14" evidence="3"/>
<gene>
    <name evidence="6" type="primary">wecB</name>
    <name evidence="6" type="ORF">Pan181_47370</name>
</gene>
<evidence type="ECO:0000256" key="3">
    <source>
        <dbReference type="ARBA" id="ARBA00038858"/>
    </source>
</evidence>